<evidence type="ECO:0000313" key="2">
    <source>
        <dbReference type="EMBL" id="CAI8029901.1"/>
    </source>
</evidence>
<evidence type="ECO:0000256" key="1">
    <source>
        <dbReference type="SAM" id="MobiDB-lite"/>
    </source>
</evidence>
<keyword evidence="3" id="KW-1185">Reference proteome</keyword>
<dbReference type="AlphaFoldDB" id="A0AA35SJR9"/>
<feature type="region of interest" description="Disordered" evidence="1">
    <location>
        <begin position="21"/>
        <end position="41"/>
    </location>
</feature>
<name>A0AA35SJR9_GEOBA</name>
<reference evidence="2" key="1">
    <citation type="submission" date="2023-03" db="EMBL/GenBank/DDBJ databases">
        <authorList>
            <person name="Steffen K."/>
            <person name="Cardenas P."/>
        </authorList>
    </citation>
    <scope>NUCLEOTIDE SEQUENCE</scope>
</reference>
<feature type="compositionally biased region" description="Basic and acidic residues" evidence="1">
    <location>
        <begin position="23"/>
        <end position="41"/>
    </location>
</feature>
<organism evidence="2 3">
    <name type="scientific">Geodia barretti</name>
    <name type="common">Barrett's horny sponge</name>
    <dbReference type="NCBI Taxonomy" id="519541"/>
    <lineage>
        <taxon>Eukaryota</taxon>
        <taxon>Metazoa</taxon>
        <taxon>Porifera</taxon>
        <taxon>Demospongiae</taxon>
        <taxon>Heteroscleromorpha</taxon>
        <taxon>Tetractinellida</taxon>
        <taxon>Astrophorina</taxon>
        <taxon>Geodiidae</taxon>
        <taxon>Geodia</taxon>
    </lineage>
</organism>
<proteinExistence type="predicted"/>
<protein>
    <submittedName>
        <fullName evidence="2">Uncharacterized protein</fullName>
    </submittedName>
</protein>
<sequence length="41" mass="5038">MGIIYLYTTISYWEDETSMCVEESERKERKRRDRGERPLPL</sequence>
<evidence type="ECO:0000313" key="3">
    <source>
        <dbReference type="Proteomes" id="UP001174909"/>
    </source>
</evidence>
<dbReference type="Proteomes" id="UP001174909">
    <property type="component" value="Unassembled WGS sequence"/>
</dbReference>
<dbReference type="EMBL" id="CASHTH010002443">
    <property type="protein sequence ID" value="CAI8029901.1"/>
    <property type="molecule type" value="Genomic_DNA"/>
</dbReference>
<gene>
    <name evidence="2" type="ORF">GBAR_LOCUS16972</name>
</gene>
<accession>A0AA35SJR9</accession>
<comment type="caution">
    <text evidence="2">The sequence shown here is derived from an EMBL/GenBank/DDBJ whole genome shotgun (WGS) entry which is preliminary data.</text>
</comment>